<comment type="function">
    <text evidence="12">Putative RNA polymerase II subunit B1 C-terminal domain (CTD) phosphatase involved in RNA polymerase II transcription regulation.</text>
</comment>
<dbReference type="InParanoid" id="H0ESS0"/>
<proteinExistence type="inferred from homology"/>
<dbReference type="PROSITE" id="PS51479">
    <property type="entry name" value="ZF_RTR1"/>
    <property type="match status" value="1"/>
</dbReference>
<keyword evidence="4 12" id="KW-0863">Zinc-finger</keyword>
<evidence type="ECO:0000256" key="6">
    <source>
        <dbReference type="ARBA" id="ARBA00022833"/>
    </source>
</evidence>
<dbReference type="EMBL" id="AGUE01000151">
    <property type="protein sequence ID" value="EHK98392.1"/>
    <property type="molecule type" value="Genomic_DNA"/>
</dbReference>
<dbReference type="GO" id="GO:0005737">
    <property type="term" value="C:cytoplasm"/>
    <property type="evidence" value="ECO:0007669"/>
    <property type="project" value="TreeGrafter"/>
</dbReference>
<dbReference type="PANTHER" id="PTHR14732:SF0">
    <property type="entry name" value="RNA POLYMERASE II SUBUNIT B1 CTD PHOSPHATASE RPAP2-RELATED"/>
    <property type="match status" value="1"/>
</dbReference>
<comment type="subcellular location">
    <subcellularLocation>
        <location evidence="1 12">Nucleus</location>
    </subcellularLocation>
</comment>
<dbReference type="GO" id="GO:0008420">
    <property type="term" value="F:RNA polymerase II CTD heptapeptide repeat phosphatase activity"/>
    <property type="evidence" value="ECO:0007669"/>
    <property type="project" value="UniProtKB-UniRule"/>
</dbReference>
<dbReference type="GO" id="GO:0008270">
    <property type="term" value="F:zinc ion binding"/>
    <property type="evidence" value="ECO:0007669"/>
    <property type="project" value="UniProtKB-KW"/>
</dbReference>
<dbReference type="HOGENOM" id="CLU_049331_1_0_1"/>
<reference evidence="15 16" key="1">
    <citation type="journal article" date="2012" name="Eukaryot. Cell">
        <title>Genome sequence of the fungus Glarea lozoyensis: the first genome sequence of a species from the Helotiaceae family.</title>
        <authorList>
            <person name="Youssar L."/>
            <person name="Gruening B.A."/>
            <person name="Erxleben A."/>
            <person name="Guenther S."/>
            <person name="Huettel W."/>
        </authorList>
    </citation>
    <scope>NUCLEOTIDE SEQUENCE [LARGE SCALE GENOMIC DNA]</scope>
    <source>
        <strain evidence="16">ATCC 74030 / MF5533</strain>
    </source>
</reference>
<comment type="similarity">
    <text evidence="2 11 12">Belongs to the RPAP2 family.</text>
</comment>
<dbReference type="InterPro" id="IPR039693">
    <property type="entry name" value="Rtr1/RPAP2"/>
</dbReference>
<evidence type="ECO:0000256" key="2">
    <source>
        <dbReference type="ARBA" id="ARBA00005676"/>
    </source>
</evidence>
<feature type="compositionally biased region" description="Acidic residues" evidence="13">
    <location>
        <begin position="244"/>
        <end position="255"/>
    </location>
</feature>
<evidence type="ECO:0000256" key="10">
    <source>
        <dbReference type="ARBA" id="ARBA00048336"/>
    </source>
</evidence>
<feature type="region of interest" description="Disordered" evidence="13">
    <location>
        <begin position="230"/>
        <end position="255"/>
    </location>
</feature>
<comment type="caution">
    <text evidence="15">The sequence shown here is derived from an EMBL/GenBank/DDBJ whole genome shotgun (WGS) entry which is preliminary data.</text>
</comment>
<keyword evidence="5 12" id="KW-0378">Hydrolase</keyword>
<evidence type="ECO:0000256" key="11">
    <source>
        <dbReference type="PROSITE-ProRule" id="PRU00812"/>
    </source>
</evidence>
<evidence type="ECO:0000256" key="5">
    <source>
        <dbReference type="ARBA" id="ARBA00022801"/>
    </source>
</evidence>
<dbReference type="EC" id="3.1.3.16" evidence="12"/>
<evidence type="ECO:0000256" key="12">
    <source>
        <dbReference type="RuleBase" id="RU367080"/>
    </source>
</evidence>
<feature type="compositionally biased region" description="Basic and acidic residues" evidence="13">
    <location>
        <begin position="27"/>
        <end position="36"/>
    </location>
</feature>
<feature type="compositionally biased region" description="Polar residues" evidence="13">
    <location>
        <begin position="16"/>
        <end position="26"/>
    </location>
</feature>
<sequence length="255" mass="28758">MPKPILKKTSYPATPVRNTSTTISTPSREERDRETALQHARILQARKEVELDILSAIEELLDYPLAGPPHDSSNPSVEDAQTFKNLLKPFQPSDYDDLIVERNIGENCGYALCAKPRVKDPLGGKYRIVGTRGRAKDFKSFVKIDLLDEPKSQDIVGGLEKMNLDDKEIQDSTQNRQDLALERGDQSFASRNGLVDVKILEKDVKREAEAPSLEEDLSGKLNTMHLSLEGHLPRFEQQKKSLTEDDGDEDMDWKL</sequence>
<feature type="domain" description="RTR1-type" evidence="14">
    <location>
        <begin position="85"/>
        <end position="192"/>
    </location>
</feature>
<comment type="catalytic activity">
    <reaction evidence="9 12">
        <text>O-phospho-L-seryl-[protein] + H2O = L-seryl-[protein] + phosphate</text>
        <dbReference type="Rhea" id="RHEA:20629"/>
        <dbReference type="Rhea" id="RHEA-COMP:9863"/>
        <dbReference type="Rhea" id="RHEA-COMP:11604"/>
        <dbReference type="ChEBI" id="CHEBI:15377"/>
        <dbReference type="ChEBI" id="CHEBI:29999"/>
        <dbReference type="ChEBI" id="CHEBI:43474"/>
        <dbReference type="ChEBI" id="CHEBI:83421"/>
        <dbReference type="EC" id="3.1.3.16"/>
    </reaction>
</comment>
<dbReference type="GO" id="GO:0005634">
    <property type="term" value="C:nucleus"/>
    <property type="evidence" value="ECO:0007669"/>
    <property type="project" value="UniProtKB-SubCell"/>
</dbReference>
<gene>
    <name evidence="15" type="ORF">M7I_5767</name>
</gene>
<evidence type="ECO:0000256" key="3">
    <source>
        <dbReference type="ARBA" id="ARBA00022723"/>
    </source>
</evidence>
<evidence type="ECO:0000256" key="8">
    <source>
        <dbReference type="ARBA" id="ARBA00023242"/>
    </source>
</evidence>
<evidence type="ECO:0000259" key="14">
    <source>
        <dbReference type="PROSITE" id="PS51479"/>
    </source>
</evidence>
<dbReference type="Gene3D" id="1.25.40.820">
    <property type="match status" value="1"/>
</dbReference>
<evidence type="ECO:0000256" key="1">
    <source>
        <dbReference type="ARBA" id="ARBA00004123"/>
    </source>
</evidence>
<dbReference type="GO" id="GO:0043175">
    <property type="term" value="F:RNA polymerase core enzyme binding"/>
    <property type="evidence" value="ECO:0007669"/>
    <property type="project" value="UniProtKB-UniRule"/>
</dbReference>
<evidence type="ECO:0000313" key="16">
    <source>
        <dbReference type="Proteomes" id="UP000005446"/>
    </source>
</evidence>
<keyword evidence="16" id="KW-1185">Reference proteome</keyword>
<evidence type="ECO:0000313" key="15">
    <source>
        <dbReference type="EMBL" id="EHK98392.1"/>
    </source>
</evidence>
<keyword evidence="8 12" id="KW-0539">Nucleus</keyword>
<evidence type="ECO:0000256" key="4">
    <source>
        <dbReference type="ARBA" id="ARBA00022771"/>
    </source>
</evidence>
<dbReference type="Proteomes" id="UP000005446">
    <property type="component" value="Unassembled WGS sequence"/>
</dbReference>
<evidence type="ECO:0000256" key="7">
    <source>
        <dbReference type="ARBA" id="ARBA00022912"/>
    </source>
</evidence>
<feature type="compositionally biased region" description="Basic and acidic residues" evidence="13">
    <location>
        <begin position="231"/>
        <end position="243"/>
    </location>
</feature>
<dbReference type="InterPro" id="IPR038534">
    <property type="entry name" value="Rtr1/RPAP2_sf"/>
</dbReference>
<accession>H0ESS0</accession>
<dbReference type="AlphaFoldDB" id="H0ESS0"/>
<dbReference type="InterPro" id="IPR007308">
    <property type="entry name" value="Rtr1/RPAP2_dom"/>
</dbReference>
<organism evidence="15 16">
    <name type="scientific">Glarea lozoyensis (strain ATCC 74030 / MF5533)</name>
    <dbReference type="NCBI Taxonomy" id="1104152"/>
    <lineage>
        <taxon>Eukaryota</taxon>
        <taxon>Fungi</taxon>
        <taxon>Dikarya</taxon>
        <taxon>Ascomycota</taxon>
        <taxon>Pezizomycotina</taxon>
        <taxon>Leotiomycetes</taxon>
        <taxon>Helotiales</taxon>
        <taxon>Helotiaceae</taxon>
        <taxon>Glarea</taxon>
    </lineage>
</organism>
<keyword evidence="6 12" id="KW-0862">Zinc</keyword>
<feature type="region of interest" description="Disordered" evidence="13">
    <location>
        <begin position="1"/>
        <end position="36"/>
    </location>
</feature>
<evidence type="ECO:0000256" key="9">
    <source>
        <dbReference type="ARBA" id="ARBA00047761"/>
    </source>
</evidence>
<comment type="catalytic activity">
    <reaction evidence="10 12">
        <text>O-phospho-L-threonyl-[protein] + H2O = L-threonyl-[protein] + phosphate</text>
        <dbReference type="Rhea" id="RHEA:47004"/>
        <dbReference type="Rhea" id="RHEA-COMP:11060"/>
        <dbReference type="Rhea" id="RHEA-COMP:11605"/>
        <dbReference type="ChEBI" id="CHEBI:15377"/>
        <dbReference type="ChEBI" id="CHEBI:30013"/>
        <dbReference type="ChEBI" id="CHEBI:43474"/>
        <dbReference type="ChEBI" id="CHEBI:61977"/>
        <dbReference type="EC" id="3.1.3.16"/>
    </reaction>
</comment>
<dbReference type="OrthoDB" id="2590500at2759"/>
<evidence type="ECO:0000256" key="13">
    <source>
        <dbReference type="SAM" id="MobiDB-lite"/>
    </source>
</evidence>
<dbReference type="Pfam" id="PF04181">
    <property type="entry name" value="RPAP2_Rtr1"/>
    <property type="match status" value="1"/>
</dbReference>
<protein>
    <recommendedName>
        <fullName evidence="12">RNA polymerase II subunit B1 CTD phosphatase RPAP2 homolog</fullName>
        <ecNumber evidence="12">3.1.3.16</ecNumber>
    </recommendedName>
</protein>
<name>H0ESS0_GLAL7</name>
<keyword evidence="3 12" id="KW-0479">Metal-binding</keyword>
<keyword evidence="7 12" id="KW-0904">Protein phosphatase</keyword>
<dbReference type="PANTHER" id="PTHR14732">
    <property type="entry name" value="RNA POLYMERASE II SUBUNIT B1 CTD PHOSPHATASE RPAP2-RELATED"/>
    <property type="match status" value="1"/>
</dbReference>